<keyword evidence="4" id="KW-0443">Lipid metabolism</keyword>
<dbReference type="NCBIfam" id="TIGR00530">
    <property type="entry name" value="AGP_acyltrn"/>
    <property type="match status" value="1"/>
</dbReference>
<dbReference type="SMART" id="SM00563">
    <property type="entry name" value="PlsC"/>
    <property type="match status" value="1"/>
</dbReference>
<dbReference type="GO" id="GO:0016020">
    <property type="term" value="C:membrane"/>
    <property type="evidence" value="ECO:0007669"/>
    <property type="project" value="InterPro"/>
</dbReference>
<dbReference type="OrthoDB" id="9803035at2"/>
<reference evidence="6 7" key="2">
    <citation type="submission" date="2016-08" db="EMBL/GenBank/DDBJ databases">
        <title>Orenia metallireducens sp. nov. strain Z6, a Novel Metal-reducing Firmicute from the Deep Subsurface.</title>
        <authorList>
            <person name="Maxim B.I."/>
            <person name="Kenneth K."/>
            <person name="Flynn T.M."/>
            <person name="Oloughlin E.J."/>
            <person name="Locke R.A."/>
            <person name="Weber J.R."/>
            <person name="Egan S.M."/>
            <person name="Mackie R.I."/>
            <person name="Cann I.K."/>
        </authorList>
    </citation>
    <scope>NUCLEOTIDE SEQUENCE [LARGE SCALE GENOMIC DNA]</scope>
    <source>
        <strain evidence="6 7">Z6</strain>
    </source>
</reference>
<dbReference type="Pfam" id="PF01553">
    <property type="entry name" value="Acyltransferase"/>
    <property type="match status" value="1"/>
</dbReference>
<name>A0A1C0A8D5_9FIRM</name>
<evidence type="ECO:0000256" key="3">
    <source>
        <dbReference type="ARBA" id="ARBA00023315"/>
    </source>
</evidence>
<proteinExistence type="inferred from homology"/>
<gene>
    <name evidence="6" type="ORF">U472_10780</name>
</gene>
<comment type="domain">
    <text evidence="4">The HXXXXD motif is essential for acyltransferase activity and may constitute the binding site for the phosphate moiety of the glycerol-3-phosphate.</text>
</comment>
<dbReference type="EMBL" id="LWDV01000009">
    <property type="protein sequence ID" value="OCL26474.1"/>
    <property type="molecule type" value="Genomic_DNA"/>
</dbReference>
<dbReference type="PANTHER" id="PTHR10434:SF40">
    <property type="entry name" value="1-ACYL-SN-GLYCEROL-3-PHOSPHATE ACYLTRANSFERASE"/>
    <property type="match status" value="1"/>
</dbReference>
<sequence>MNLTYRIAINLFKIFYGIGPKPQIIGSRKLPKDQSFIVVSNHISNYDPPFLTTLLNRKINFMAKDNLFKNKFGSFILKKLGAFPIKRGSFDRSAIKYALELLKNNQILGIFPEGTRSTDGQLQEPQLGATMLALKSKSPIIPIGIKGTNSPFKENIIANIGEIFTLDEFYDKKLSKEEMKEAGSIIMSKIKELL</sequence>
<keyword evidence="4" id="KW-1208">Phospholipid metabolism</keyword>
<keyword evidence="4" id="KW-0594">Phospholipid biosynthesis</keyword>
<evidence type="ECO:0000256" key="2">
    <source>
        <dbReference type="ARBA" id="ARBA00022679"/>
    </source>
</evidence>
<dbReference type="Proteomes" id="UP000093514">
    <property type="component" value="Unassembled WGS sequence"/>
</dbReference>
<comment type="catalytic activity">
    <reaction evidence="4">
        <text>a 1-acyl-sn-glycero-3-phosphate + an acyl-CoA = a 1,2-diacyl-sn-glycero-3-phosphate + CoA</text>
        <dbReference type="Rhea" id="RHEA:19709"/>
        <dbReference type="ChEBI" id="CHEBI:57287"/>
        <dbReference type="ChEBI" id="CHEBI:57970"/>
        <dbReference type="ChEBI" id="CHEBI:58342"/>
        <dbReference type="ChEBI" id="CHEBI:58608"/>
        <dbReference type="EC" id="2.3.1.51"/>
    </reaction>
</comment>
<dbReference type="GO" id="GO:0003841">
    <property type="term" value="F:1-acylglycerol-3-phosphate O-acyltransferase activity"/>
    <property type="evidence" value="ECO:0007669"/>
    <property type="project" value="UniProtKB-UniRule"/>
</dbReference>
<evidence type="ECO:0000256" key="1">
    <source>
        <dbReference type="ARBA" id="ARBA00008655"/>
    </source>
</evidence>
<keyword evidence="7" id="KW-1185">Reference proteome</keyword>
<keyword evidence="4" id="KW-0444">Lipid biosynthesis</keyword>
<dbReference type="SUPFAM" id="SSF69593">
    <property type="entry name" value="Glycerol-3-phosphate (1)-acyltransferase"/>
    <property type="match status" value="1"/>
</dbReference>
<dbReference type="RefSeq" id="WP_068718340.1">
    <property type="nucleotide sequence ID" value="NZ_LWDV01000009.1"/>
</dbReference>
<reference evidence="7" key="1">
    <citation type="submission" date="2016-07" db="EMBL/GenBank/DDBJ databases">
        <authorList>
            <person name="Florea S."/>
            <person name="Webb J.S."/>
            <person name="Jaromczyk J."/>
            <person name="Schardl C.L."/>
        </authorList>
    </citation>
    <scope>NUCLEOTIDE SEQUENCE [LARGE SCALE GENOMIC DNA]</scope>
    <source>
        <strain evidence="7">Z6</strain>
    </source>
</reference>
<comment type="caution">
    <text evidence="6">The sequence shown here is derived from an EMBL/GenBank/DDBJ whole genome shotgun (WGS) entry which is preliminary data.</text>
</comment>
<dbReference type="PANTHER" id="PTHR10434">
    <property type="entry name" value="1-ACYL-SN-GLYCEROL-3-PHOSPHATE ACYLTRANSFERASE"/>
    <property type="match status" value="1"/>
</dbReference>
<dbReference type="InterPro" id="IPR004552">
    <property type="entry name" value="AGP_acyltrans"/>
</dbReference>
<keyword evidence="3 4" id="KW-0012">Acyltransferase</keyword>
<dbReference type="InterPro" id="IPR002123">
    <property type="entry name" value="Plipid/glycerol_acylTrfase"/>
</dbReference>
<accession>A0A1C0A8D5</accession>
<organism evidence="6 7">
    <name type="scientific">Orenia metallireducens</name>
    <dbReference type="NCBI Taxonomy" id="1413210"/>
    <lineage>
        <taxon>Bacteria</taxon>
        <taxon>Bacillati</taxon>
        <taxon>Bacillota</taxon>
        <taxon>Clostridia</taxon>
        <taxon>Halanaerobiales</taxon>
        <taxon>Halobacteroidaceae</taxon>
        <taxon>Orenia</taxon>
    </lineage>
</organism>
<dbReference type="CDD" id="cd07989">
    <property type="entry name" value="LPLAT_AGPAT-like"/>
    <property type="match status" value="1"/>
</dbReference>
<evidence type="ECO:0000313" key="7">
    <source>
        <dbReference type="Proteomes" id="UP000093514"/>
    </source>
</evidence>
<evidence type="ECO:0000313" key="6">
    <source>
        <dbReference type="EMBL" id="OCL26474.1"/>
    </source>
</evidence>
<evidence type="ECO:0000259" key="5">
    <source>
        <dbReference type="SMART" id="SM00563"/>
    </source>
</evidence>
<dbReference type="EC" id="2.3.1.51" evidence="4"/>
<protein>
    <recommendedName>
        <fullName evidence="4">1-acyl-sn-glycerol-3-phosphate acyltransferase</fullName>
        <ecNumber evidence="4">2.3.1.51</ecNumber>
    </recommendedName>
</protein>
<dbReference type="GO" id="GO:0006654">
    <property type="term" value="P:phosphatidic acid biosynthetic process"/>
    <property type="evidence" value="ECO:0007669"/>
    <property type="project" value="TreeGrafter"/>
</dbReference>
<dbReference type="AlphaFoldDB" id="A0A1C0A8D5"/>
<feature type="domain" description="Phospholipid/glycerol acyltransferase" evidence="5">
    <location>
        <begin position="36"/>
        <end position="148"/>
    </location>
</feature>
<keyword evidence="2 4" id="KW-0808">Transferase</keyword>
<evidence type="ECO:0000256" key="4">
    <source>
        <dbReference type="RuleBase" id="RU361267"/>
    </source>
</evidence>
<comment type="similarity">
    <text evidence="1 4">Belongs to the 1-acyl-sn-glycerol-3-phosphate acyltransferase family.</text>
</comment>